<dbReference type="RefSeq" id="XP_047845297.1">
    <property type="nucleotide sequence ID" value="XM_047989298.1"/>
</dbReference>
<dbReference type="PANTHER" id="PTHR35605:SF1">
    <property type="entry name" value="ECP2 EFFECTOR PROTEIN DOMAIN-CONTAINING PROTEIN-RELATED"/>
    <property type="match status" value="1"/>
</dbReference>
<evidence type="ECO:0000313" key="3">
    <source>
        <dbReference type="Proteomes" id="UP000829364"/>
    </source>
</evidence>
<reference evidence="2" key="1">
    <citation type="submission" date="2021-11" db="EMBL/GenBank/DDBJ databases">
        <title>Purpureocillium_takamizusanense_genome.</title>
        <authorList>
            <person name="Nguyen N.-H."/>
        </authorList>
    </citation>
    <scope>NUCLEOTIDE SEQUENCE</scope>
    <source>
        <strain evidence="2">PT3</strain>
    </source>
</reference>
<dbReference type="AlphaFoldDB" id="A0A9Q8VE16"/>
<evidence type="ECO:0000313" key="2">
    <source>
        <dbReference type="EMBL" id="UNI21816.1"/>
    </source>
</evidence>
<feature type="chain" id="PRO_5040199515" evidence="1">
    <location>
        <begin position="24"/>
        <end position="174"/>
    </location>
</feature>
<dbReference type="GeneID" id="72069720"/>
<dbReference type="Proteomes" id="UP000829364">
    <property type="component" value="Chromosome 7"/>
</dbReference>
<sequence>MKLATRSFFFLGVVFGLAGEVLALPHPPSEASNVTTIDTALLPETDNVQLARRSGFTKMECAVYKSSTSAAYHDSTFENKDYFRHTHKGLLTLGPGECDRVGCWEDVGVWWCNEDTKNKKRVSSWLDVEDAIFKMHLFMYTPGCETEPYLKWSNRIYHTDGWSVTVSRKKGQEC</sequence>
<dbReference type="KEGG" id="ptkz:JDV02_007772"/>
<dbReference type="OrthoDB" id="5272418at2759"/>
<keyword evidence="1" id="KW-0732">Signal</keyword>
<name>A0A9Q8VE16_9HYPO</name>
<accession>A0A9Q8VE16</accession>
<organism evidence="2 3">
    <name type="scientific">Purpureocillium takamizusanense</name>
    <dbReference type="NCBI Taxonomy" id="2060973"/>
    <lineage>
        <taxon>Eukaryota</taxon>
        <taxon>Fungi</taxon>
        <taxon>Dikarya</taxon>
        <taxon>Ascomycota</taxon>
        <taxon>Pezizomycotina</taxon>
        <taxon>Sordariomycetes</taxon>
        <taxon>Hypocreomycetidae</taxon>
        <taxon>Hypocreales</taxon>
        <taxon>Ophiocordycipitaceae</taxon>
        <taxon>Purpureocillium</taxon>
    </lineage>
</organism>
<feature type="signal peptide" evidence="1">
    <location>
        <begin position="1"/>
        <end position="23"/>
    </location>
</feature>
<evidence type="ECO:0000256" key="1">
    <source>
        <dbReference type="SAM" id="SignalP"/>
    </source>
</evidence>
<keyword evidence="3" id="KW-1185">Reference proteome</keyword>
<dbReference type="PANTHER" id="PTHR35605">
    <property type="entry name" value="ECP2 EFFECTOR PROTEIN DOMAIN-CONTAINING PROTEIN-RELATED"/>
    <property type="match status" value="1"/>
</dbReference>
<proteinExistence type="predicted"/>
<gene>
    <name evidence="2" type="ORF">JDV02_007772</name>
</gene>
<protein>
    <submittedName>
        <fullName evidence="2">Uncharacterized protein</fullName>
    </submittedName>
</protein>
<dbReference type="EMBL" id="CP086360">
    <property type="protein sequence ID" value="UNI21816.1"/>
    <property type="molecule type" value="Genomic_DNA"/>
</dbReference>